<keyword evidence="2" id="KW-0732">Signal</keyword>
<dbReference type="PIRSF" id="PIRSF016919">
    <property type="entry name" value="HupE_UreJ"/>
    <property type="match status" value="1"/>
</dbReference>
<reference evidence="3 5" key="1">
    <citation type="submission" date="2015-09" db="EMBL/GenBank/DDBJ databases">
        <title>Identification and resolution of microdiversity through metagenomic sequencing of parallel consortia.</title>
        <authorList>
            <person name="Nelson W.C."/>
            <person name="Romine M.F."/>
            <person name="Lindemann S.R."/>
        </authorList>
    </citation>
    <scope>NUCLEOTIDE SEQUENCE [LARGE SCALE GENOMIC DNA]</scope>
    <source>
        <strain evidence="3">HL-109</strain>
    </source>
</reference>
<feature type="signal peptide" evidence="2">
    <location>
        <begin position="1"/>
        <end position="25"/>
    </location>
</feature>
<dbReference type="EMBL" id="FMBM01000002">
    <property type="protein sequence ID" value="SCC82008.1"/>
    <property type="molecule type" value="Genomic_DNA"/>
</dbReference>
<evidence type="ECO:0000256" key="2">
    <source>
        <dbReference type="SAM" id="SignalP"/>
    </source>
</evidence>
<evidence type="ECO:0000313" key="4">
    <source>
        <dbReference type="EMBL" id="SCC82008.1"/>
    </source>
</evidence>
<keyword evidence="1" id="KW-0472">Membrane</keyword>
<keyword evidence="1" id="KW-1133">Transmembrane helix</keyword>
<proteinExistence type="predicted"/>
<feature type="transmembrane region" description="Helical" evidence="1">
    <location>
        <begin position="119"/>
        <end position="136"/>
    </location>
</feature>
<dbReference type="STRING" id="1653334.GA0071312_2982"/>
<keyword evidence="1" id="KW-0812">Transmembrane</keyword>
<evidence type="ECO:0000313" key="3">
    <source>
        <dbReference type="EMBL" id="KPQ11342.1"/>
    </source>
</evidence>
<evidence type="ECO:0000313" key="6">
    <source>
        <dbReference type="Proteomes" id="UP000182800"/>
    </source>
</evidence>
<organism evidence="3 5">
    <name type="scientific">Saliniramus fredricksonii</name>
    <dbReference type="NCBI Taxonomy" id="1653334"/>
    <lineage>
        <taxon>Bacteria</taxon>
        <taxon>Pseudomonadati</taxon>
        <taxon>Pseudomonadota</taxon>
        <taxon>Alphaproteobacteria</taxon>
        <taxon>Hyphomicrobiales</taxon>
        <taxon>Salinarimonadaceae</taxon>
        <taxon>Saliniramus</taxon>
    </lineage>
</organism>
<name>A0A0P7XV32_9HYPH</name>
<feature type="transmembrane region" description="Helical" evidence="1">
    <location>
        <begin position="95"/>
        <end position="112"/>
    </location>
</feature>
<sequence length="198" mass="19712">MMKRFFATASGATAFLALTTGAALAHPHHHHGEAAGFLPGFLHPLTGLDHILAMVAVGIWAALIGGRALIAWPVAFVMTMAVAALAGMAYGGISVMEIGIALSVVALGLAVALRVRAPLVLGGAVIGLFAIFHGYAHGAELPAETGALGYIAGFALATALLHATGLALGVLIGRSPGIWASRVAGAGVAAIGMVLLVA</sequence>
<feature type="transmembrane region" description="Helical" evidence="1">
    <location>
        <begin position="148"/>
        <end position="172"/>
    </location>
</feature>
<protein>
    <submittedName>
        <fullName evidence="3 4">Urease accessory protein</fullName>
    </submittedName>
</protein>
<dbReference type="InterPro" id="IPR007038">
    <property type="entry name" value="HupE_UreJ"/>
</dbReference>
<dbReference type="PATRIC" id="fig|1653334.4.peg.2438"/>
<dbReference type="Proteomes" id="UP000050497">
    <property type="component" value="Unassembled WGS sequence"/>
</dbReference>
<evidence type="ECO:0000313" key="5">
    <source>
        <dbReference type="Proteomes" id="UP000050497"/>
    </source>
</evidence>
<dbReference type="RefSeq" id="WP_083204596.1">
    <property type="nucleotide sequence ID" value="NZ_FMBM01000002.1"/>
</dbReference>
<keyword evidence="6" id="KW-1185">Reference proteome</keyword>
<feature type="transmembrane region" description="Helical" evidence="1">
    <location>
        <begin position="70"/>
        <end position="89"/>
    </location>
</feature>
<feature type="chain" id="PRO_5006145676" evidence="2">
    <location>
        <begin position="26"/>
        <end position="198"/>
    </location>
</feature>
<dbReference type="AlphaFoldDB" id="A0A0P7XV32"/>
<gene>
    <name evidence="3" type="primary">ureJ</name>
    <name evidence="4" type="ORF">GA0071312_2982</name>
    <name evidence="3" type="ORF">HLUCCO17_06815</name>
</gene>
<reference evidence="4 6" key="2">
    <citation type="submission" date="2016-08" db="EMBL/GenBank/DDBJ databases">
        <authorList>
            <person name="Varghese N."/>
            <person name="Submissions Spin"/>
        </authorList>
    </citation>
    <scope>NUCLEOTIDE SEQUENCE [LARGE SCALE GENOMIC DNA]</scope>
    <source>
        <strain evidence="4 6">HL-109</strain>
    </source>
</reference>
<evidence type="ECO:0000256" key="1">
    <source>
        <dbReference type="SAM" id="Phobius"/>
    </source>
</evidence>
<accession>A0A0P7XV32</accession>
<dbReference type="Pfam" id="PF04955">
    <property type="entry name" value="HupE_UreJ"/>
    <property type="match status" value="1"/>
</dbReference>
<feature type="transmembrane region" description="Helical" evidence="1">
    <location>
        <begin position="179"/>
        <end position="197"/>
    </location>
</feature>
<dbReference type="Proteomes" id="UP000182800">
    <property type="component" value="Unassembled WGS sequence"/>
</dbReference>
<feature type="transmembrane region" description="Helical" evidence="1">
    <location>
        <begin position="41"/>
        <end position="63"/>
    </location>
</feature>
<comment type="caution">
    <text evidence="3">The sequence shown here is derived from an EMBL/GenBank/DDBJ whole genome shotgun (WGS) entry which is preliminary data.</text>
</comment>
<dbReference type="EMBL" id="LJSX01000008">
    <property type="protein sequence ID" value="KPQ11342.1"/>
    <property type="molecule type" value="Genomic_DNA"/>
</dbReference>